<dbReference type="AlphaFoldDB" id="A0A1M4EHX3"/>
<dbReference type="PANTHER" id="PTHR11091:SF0">
    <property type="entry name" value="MALATE DEHYDROGENASE"/>
    <property type="match status" value="1"/>
</dbReference>
<dbReference type="EMBL" id="LT559118">
    <property type="protein sequence ID" value="SBO98392.1"/>
    <property type="molecule type" value="Genomic_DNA"/>
</dbReference>
<name>A0A1M4EHX3_9ACTN</name>
<evidence type="ECO:0000313" key="3">
    <source>
        <dbReference type="EMBL" id="SBO98392.1"/>
    </source>
</evidence>
<dbReference type="Gene3D" id="1.10.1530.10">
    <property type="match status" value="1"/>
</dbReference>
<evidence type="ECO:0000256" key="2">
    <source>
        <dbReference type="ARBA" id="ARBA00023002"/>
    </source>
</evidence>
<dbReference type="InterPro" id="IPR043144">
    <property type="entry name" value="Mal/L-sulf/L-lact_DH-like_ah"/>
</dbReference>
<gene>
    <name evidence="3" type="ORF">BN4615_P7908</name>
</gene>
<evidence type="ECO:0000256" key="1">
    <source>
        <dbReference type="ARBA" id="ARBA00006056"/>
    </source>
</evidence>
<dbReference type="RefSeq" id="WP_225267079.1">
    <property type="nucleotide sequence ID" value="NZ_CP084058.1"/>
</dbReference>
<dbReference type="SUPFAM" id="SSF89733">
    <property type="entry name" value="L-sulfolactate dehydrogenase-like"/>
    <property type="match status" value="1"/>
</dbReference>
<dbReference type="EC" id="1.1.1.37" evidence="3"/>
<proteinExistence type="inferred from homology"/>
<protein>
    <submittedName>
        <fullName evidence="3">Malate dehydrogenase</fullName>
        <ecNumber evidence="3">1.1.1.37</ecNumber>
    </submittedName>
</protein>
<organism evidence="3">
    <name type="scientific">Nonomuraea gerenzanensis</name>
    <dbReference type="NCBI Taxonomy" id="93944"/>
    <lineage>
        <taxon>Bacteria</taxon>
        <taxon>Bacillati</taxon>
        <taxon>Actinomycetota</taxon>
        <taxon>Actinomycetes</taxon>
        <taxon>Streptosporangiales</taxon>
        <taxon>Streptosporangiaceae</taxon>
        <taxon>Nonomuraea</taxon>
    </lineage>
</organism>
<dbReference type="InterPro" id="IPR036111">
    <property type="entry name" value="Mal/L-sulfo/L-lacto_DH-like_sf"/>
</dbReference>
<dbReference type="Pfam" id="PF02615">
    <property type="entry name" value="Ldh_2"/>
    <property type="match status" value="1"/>
</dbReference>
<comment type="similarity">
    <text evidence="1">Belongs to the LDH2/MDH2 oxidoreductase family.</text>
</comment>
<accession>A0A1M4EHX3</accession>
<dbReference type="InterPro" id="IPR003767">
    <property type="entry name" value="Malate/L-lactate_DH-like"/>
</dbReference>
<sequence length="344" mass="35038">MNASVHVLADHLRALAHDLLTAAGVPADTATVVATSLVEADLAGHGSHGVRRVAWYHERIESGAIVPAARPEVISRRGATAVVSGRRGFGQAAAGLATQEAAELAAAHGVGVVAIRECNHVGRLGEYAEALARRGLAAQVVGNADPTVAPFGGHRRMLGTNPMAWAVPRADGAAVVMDWATAAMAEGKLGLLLAAGRTAPEGVLVDPDGCPSTDPADFYQGGALLPFGGHKGYGLSVLIELVGGLLTGTGTACSPGYDGTFGTVITAVDVAAFVPLESYLAQVESFCEALHAAGPDVLVPGEPEARIRAQRLKEGVPVPEPVWAELGRLAGRLGVPWPATPPGG</sequence>
<dbReference type="InterPro" id="IPR043143">
    <property type="entry name" value="Mal/L-sulf/L-lact_DH-like_NADP"/>
</dbReference>
<dbReference type="GO" id="GO:0030060">
    <property type="term" value="F:L-malate dehydrogenase (NAD+) activity"/>
    <property type="evidence" value="ECO:0007669"/>
    <property type="project" value="UniProtKB-EC"/>
</dbReference>
<dbReference type="PANTHER" id="PTHR11091">
    <property type="entry name" value="OXIDOREDUCTASE-RELATED"/>
    <property type="match status" value="1"/>
</dbReference>
<reference evidence="3" key="1">
    <citation type="submission" date="2016-04" db="EMBL/GenBank/DDBJ databases">
        <authorList>
            <person name="Evans L.H."/>
            <person name="Alamgir A."/>
            <person name="Owens N."/>
            <person name="Weber N.D."/>
            <person name="Virtaneva K."/>
            <person name="Barbian K."/>
            <person name="Babar A."/>
            <person name="Rosenke K."/>
        </authorList>
    </citation>
    <scope>NUCLEOTIDE SEQUENCE</scope>
    <source>
        <strain evidence="3">Nono1</strain>
    </source>
</reference>
<keyword evidence="2 3" id="KW-0560">Oxidoreductase</keyword>
<dbReference type="Gene3D" id="3.30.1370.60">
    <property type="entry name" value="Hypothetical oxidoreductase yiak, domain 2"/>
    <property type="match status" value="1"/>
</dbReference>